<keyword evidence="6" id="KW-0004">4Fe-4S</keyword>
<sequence length="376" mass="38640">MAVSVVALIALVASGSEATPTRRGLSIGCLVLIGLSWAVFGRRFARDDDAADTPDHPGALVYATGVVVVFGVSVASDGISSFALFAVCPIAFLCLRLRSALVAIAVLNLAPIPINGLREASLDAARDTVGIAVLGLTFTALIGASIVNIGRQSAERAHLIAELEASRAAVAALSHQAGVAAERARLAADIHDTLAQGFTSIVTLVQAAESELDTDRGSADRRLALAVRTARENLAEARAMVTVLAPADLRPGTLVEVIEKQVARLAEETGADATCAVDVPPGLPTRVEVVLVRAVQEALTNVRKHADAASVSVDLIAHDGAVTLTIDDDGAGFDPGAQRSGYGLAGMRSRVEQLGGTLTIRSAPGAGTTVTCEVPR</sequence>
<dbReference type="InterPro" id="IPR036890">
    <property type="entry name" value="HATPase_C_sf"/>
</dbReference>
<keyword evidence="8" id="KW-0808">Transferase</keyword>
<evidence type="ECO:0000256" key="1">
    <source>
        <dbReference type="ARBA" id="ARBA00000085"/>
    </source>
</evidence>
<keyword evidence="9" id="KW-0479">Metal-binding</keyword>
<dbReference type="InterPro" id="IPR004358">
    <property type="entry name" value="Sig_transdc_His_kin-like_C"/>
</dbReference>
<dbReference type="InterPro" id="IPR011712">
    <property type="entry name" value="Sig_transdc_His_kin_sub3_dim/P"/>
</dbReference>
<comment type="catalytic activity">
    <reaction evidence="1">
        <text>ATP + protein L-histidine = ADP + protein N-phospho-L-histidine.</text>
        <dbReference type="EC" id="2.7.13.3"/>
    </reaction>
</comment>
<dbReference type="PANTHER" id="PTHR24421">
    <property type="entry name" value="NITRATE/NITRITE SENSOR PROTEIN NARX-RELATED"/>
    <property type="match status" value="1"/>
</dbReference>
<evidence type="ECO:0000256" key="3">
    <source>
        <dbReference type="ARBA" id="ARBA00004496"/>
    </source>
</evidence>
<keyword evidence="16" id="KW-0812">Transmembrane</keyword>
<evidence type="ECO:0000256" key="14">
    <source>
        <dbReference type="ARBA" id="ARBA00024827"/>
    </source>
</evidence>
<reference evidence="18 19" key="1">
    <citation type="journal article" date="2019" name="Int. J. Syst. Evol. Microbiol.">
        <title>The Global Catalogue of Microorganisms (GCM) 10K type strain sequencing project: providing services to taxonomists for standard genome sequencing and annotation.</title>
        <authorList>
            <consortium name="The Broad Institute Genomics Platform"/>
            <consortium name="The Broad Institute Genome Sequencing Center for Infectious Disease"/>
            <person name="Wu L."/>
            <person name="Ma J."/>
        </authorList>
    </citation>
    <scope>NUCLEOTIDE SEQUENCE [LARGE SCALE GENOMIC DNA]</scope>
    <source>
        <strain evidence="18 19">JCM 10425</strain>
    </source>
</reference>
<evidence type="ECO:0000259" key="17">
    <source>
        <dbReference type="PROSITE" id="PS50109"/>
    </source>
</evidence>
<organism evidence="18 19">
    <name type="scientific">Cryptosporangium japonicum</name>
    <dbReference type="NCBI Taxonomy" id="80872"/>
    <lineage>
        <taxon>Bacteria</taxon>
        <taxon>Bacillati</taxon>
        <taxon>Actinomycetota</taxon>
        <taxon>Actinomycetes</taxon>
        <taxon>Cryptosporangiales</taxon>
        <taxon>Cryptosporangiaceae</taxon>
        <taxon>Cryptosporangium</taxon>
    </lineage>
</organism>
<name>A0ABN0TL69_9ACTN</name>
<evidence type="ECO:0000256" key="8">
    <source>
        <dbReference type="ARBA" id="ARBA00022679"/>
    </source>
</evidence>
<evidence type="ECO:0000256" key="15">
    <source>
        <dbReference type="ARBA" id="ARBA00030800"/>
    </source>
</evidence>
<feature type="domain" description="Histidine kinase" evidence="17">
    <location>
        <begin position="291"/>
        <end position="376"/>
    </location>
</feature>
<evidence type="ECO:0000313" key="19">
    <source>
        <dbReference type="Proteomes" id="UP001500967"/>
    </source>
</evidence>
<dbReference type="PRINTS" id="PR00344">
    <property type="entry name" value="BCTRLSENSOR"/>
</dbReference>
<evidence type="ECO:0000256" key="6">
    <source>
        <dbReference type="ARBA" id="ARBA00022485"/>
    </source>
</evidence>
<dbReference type="InterPro" id="IPR050482">
    <property type="entry name" value="Sensor_HK_TwoCompSys"/>
</dbReference>
<accession>A0ABN0TL69</accession>
<comment type="subcellular location">
    <subcellularLocation>
        <location evidence="3">Cytoplasm</location>
    </subcellularLocation>
</comment>
<protein>
    <recommendedName>
        <fullName evidence="5">Oxygen sensor histidine kinase NreB</fullName>
        <ecNumber evidence="4">2.7.13.3</ecNumber>
    </recommendedName>
    <alternativeName>
        <fullName evidence="15">Nitrogen regulation protein B</fullName>
    </alternativeName>
</protein>
<dbReference type="Pfam" id="PF07730">
    <property type="entry name" value="HisKA_3"/>
    <property type="match status" value="1"/>
</dbReference>
<evidence type="ECO:0000256" key="16">
    <source>
        <dbReference type="SAM" id="Phobius"/>
    </source>
</evidence>
<dbReference type="CDD" id="cd16917">
    <property type="entry name" value="HATPase_UhpB-NarQ-NarX-like"/>
    <property type="match status" value="1"/>
</dbReference>
<dbReference type="SUPFAM" id="SSF55874">
    <property type="entry name" value="ATPase domain of HSP90 chaperone/DNA topoisomerase II/histidine kinase"/>
    <property type="match status" value="1"/>
</dbReference>
<evidence type="ECO:0000313" key="18">
    <source>
        <dbReference type="EMBL" id="GAA0224488.1"/>
    </source>
</evidence>
<keyword evidence="16" id="KW-0472">Membrane</keyword>
<dbReference type="EC" id="2.7.13.3" evidence="4"/>
<keyword evidence="19" id="KW-1185">Reference proteome</keyword>
<evidence type="ECO:0000256" key="12">
    <source>
        <dbReference type="ARBA" id="ARBA00023012"/>
    </source>
</evidence>
<evidence type="ECO:0000256" key="2">
    <source>
        <dbReference type="ARBA" id="ARBA00001966"/>
    </source>
</evidence>
<evidence type="ECO:0000256" key="5">
    <source>
        <dbReference type="ARBA" id="ARBA00017322"/>
    </source>
</evidence>
<dbReference type="Pfam" id="PF02518">
    <property type="entry name" value="HATPase_c"/>
    <property type="match status" value="1"/>
</dbReference>
<comment type="caution">
    <text evidence="18">The sequence shown here is derived from an EMBL/GenBank/DDBJ whole genome shotgun (WGS) entry which is preliminary data.</text>
</comment>
<evidence type="ECO:0000256" key="10">
    <source>
        <dbReference type="ARBA" id="ARBA00022777"/>
    </source>
</evidence>
<dbReference type="PANTHER" id="PTHR24421:SF62">
    <property type="entry name" value="SENSORY TRANSDUCTION HISTIDINE KINASE"/>
    <property type="match status" value="1"/>
</dbReference>
<feature type="transmembrane region" description="Helical" evidence="16">
    <location>
        <begin position="82"/>
        <end position="107"/>
    </location>
</feature>
<keyword evidence="7" id="KW-0963">Cytoplasm</keyword>
<dbReference type="SMART" id="SM00387">
    <property type="entry name" value="HATPase_c"/>
    <property type="match status" value="1"/>
</dbReference>
<evidence type="ECO:0000256" key="4">
    <source>
        <dbReference type="ARBA" id="ARBA00012438"/>
    </source>
</evidence>
<proteinExistence type="predicted"/>
<evidence type="ECO:0000256" key="11">
    <source>
        <dbReference type="ARBA" id="ARBA00023004"/>
    </source>
</evidence>
<evidence type="ECO:0000256" key="7">
    <source>
        <dbReference type="ARBA" id="ARBA00022490"/>
    </source>
</evidence>
<dbReference type="PIRSF" id="PIRSF037434">
    <property type="entry name" value="STHK_ChrS"/>
    <property type="match status" value="1"/>
</dbReference>
<keyword evidence="13" id="KW-0411">Iron-sulfur</keyword>
<dbReference type="InterPro" id="IPR017205">
    <property type="entry name" value="Sig_transdc_His_kinase_ChrS"/>
</dbReference>
<keyword evidence="11" id="KW-0408">Iron</keyword>
<keyword evidence="10 18" id="KW-0418">Kinase</keyword>
<dbReference type="InterPro" id="IPR005467">
    <property type="entry name" value="His_kinase_dom"/>
</dbReference>
<evidence type="ECO:0000256" key="9">
    <source>
        <dbReference type="ARBA" id="ARBA00022723"/>
    </source>
</evidence>
<feature type="transmembrane region" description="Helical" evidence="16">
    <location>
        <begin position="128"/>
        <end position="147"/>
    </location>
</feature>
<comment type="cofactor">
    <cofactor evidence="2">
        <name>[4Fe-4S] cluster</name>
        <dbReference type="ChEBI" id="CHEBI:49883"/>
    </cofactor>
</comment>
<dbReference type="InterPro" id="IPR003594">
    <property type="entry name" value="HATPase_dom"/>
</dbReference>
<dbReference type="PROSITE" id="PS50109">
    <property type="entry name" value="HIS_KIN"/>
    <property type="match status" value="1"/>
</dbReference>
<keyword evidence="12" id="KW-0902">Two-component regulatory system</keyword>
<evidence type="ECO:0000256" key="13">
    <source>
        <dbReference type="ARBA" id="ARBA00023014"/>
    </source>
</evidence>
<dbReference type="Proteomes" id="UP001500967">
    <property type="component" value="Unassembled WGS sequence"/>
</dbReference>
<feature type="transmembrane region" description="Helical" evidence="16">
    <location>
        <begin position="57"/>
        <end position="76"/>
    </location>
</feature>
<feature type="transmembrane region" description="Helical" evidence="16">
    <location>
        <begin position="25"/>
        <end position="45"/>
    </location>
</feature>
<dbReference type="Gene3D" id="3.30.565.10">
    <property type="entry name" value="Histidine kinase-like ATPase, C-terminal domain"/>
    <property type="match status" value="1"/>
</dbReference>
<dbReference type="Gene3D" id="1.20.5.1930">
    <property type="match status" value="1"/>
</dbReference>
<gene>
    <name evidence="18" type="ORF">GCM10009539_07050</name>
</gene>
<comment type="function">
    <text evidence="14">Member of the two-component regulatory system NreB/NreC involved in the control of dissimilatory nitrate/nitrite reduction in response to oxygen. NreB functions as a direct oxygen sensor histidine kinase which is autophosphorylated, in the absence of oxygen, probably at the conserved histidine residue, and transfers its phosphate group probably to a conserved aspartate residue of NreC. NreB/NreC activates the expression of the nitrate (narGHJI) and nitrite (nir) reductase operons, as well as the putative nitrate transporter gene narT.</text>
</comment>
<dbReference type="GO" id="GO:0016301">
    <property type="term" value="F:kinase activity"/>
    <property type="evidence" value="ECO:0007669"/>
    <property type="project" value="UniProtKB-KW"/>
</dbReference>
<keyword evidence="16" id="KW-1133">Transmembrane helix</keyword>
<dbReference type="EMBL" id="BAAAGX010000004">
    <property type="protein sequence ID" value="GAA0224488.1"/>
    <property type="molecule type" value="Genomic_DNA"/>
</dbReference>